<evidence type="ECO:0000256" key="3">
    <source>
        <dbReference type="ARBA" id="ARBA00022840"/>
    </source>
</evidence>
<keyword evidence="9" id="KW-1185">Reference proteome</keyword>
<dbReference type="RefSeq" id="WP_096671908.1">
    <property type="nucleotide sequence ID" value="NZ_OANS01000001.1"/>
</dbReference>
<gene>
    <name evidence="8" type="ORF">SAMN06295945_0101</name>
</gene>
<dbReference type="GO" id="GO:0005737">
    <property type="term" value="C:cytoplasm"/>
    <property type="evidence" value="ECO:0007669"/>
    <property type="project" value="TreeGrafter"/>
</dbReference>
<evidence type="ECO:0000256" key="4">
    <source>
        <dbReference type="ARBA" id="ARBA00023267"/>
    </source>
</evidence>
<dbReference type="SUPFAM" id="SSF50037">
    <property type="entry name" value="C-terminal domain of transcriptional repressors"/>
    <property type="match status" value="1"/>
</dbReference>
<evidence type="ECO:0000313" key="9">
    <source>
        <dbReference type="Proteomes" id="UP000218069"/>
    </source>
</evidence>
<dbReference type="EMBL" id="OANS01000001">
    <property type="protein sequence ID" value="SNX27785.1"/>
    <property type="molecule type" value="Genomic_DNA"/>
</dbReference>
<dbReference type="OrthoDB" id="9807064at2"/>
<keyword evidence="3" id="KW-0067">ATP-binding</keyword>
<keyword evidence="4" id="KW-0092">Biotin</keyword>
<evidence type="ECO:0000259" key="7">
    <source>
        <dbReference type="PROSITE" id="PS51733"/>
    </source>
</evidence>
<name>A0A240DX66_9BURK</name>
<dbReference type="EC" id="6.3.4.15" evidence="5"/>
<dbReference type="AlphaFoldDB" id="A0A240DX66"/>
<comment type="catalytic activity">
    <reaction evidence="6">
        <text>biotin + L-lysyl-[protein] + ATP = N(6)-biotinyl-L-lysyl-[protein] + AMP + diphosphate + H(+)</text>
        <dbReference type="Rhea" id="RHEA:11756"/>
        <dbReference type="Rhea" id="RHEA-COMP:9752"/>
        <dbReference type="Rhea" id="RHEA-COMP:10505"/>
        <dbReference type="ChEBI" id="CHEBI:15378"/>
        <dbReference type="ChEBI" id="CHEBI:29969"/>
        <dbReference type="ChEBI" id="CHEBI:30616"/>
        <dbReference type="ChEBI" id="CHEBI:33019"/>
        <dbReference type="ChEBI" id="CHEBI:57586"/>
        <dbReference type="ChEBI" id="CHEBI:83144"/>
        <dbReference type="ChEBI" id="CHEBI:456215"/>
        <dbReference type="EC" id="6.3.4.15"/>
    </reaction>
</comment>
<sequence length="266" mass="29213">MNWNCTFERVAETASTNDDLLNRWRAGELTHPVARIAYKQTAGKGRAGRTWLANPQDSLCFSLAYPYPGSPNELSGLSLCVGLALISGLASALDCSEASLFSQGLRLKWPNDLLLNHAKLGGVLIEGRQTNMNEPTWMIIGVGMNLRNAAALEAKLDGRTHLQVGSLDQLISEKSVLPEIDQIWLKLISALENVLTQFEKTGFSHFRAEWQHWDAFYGQPVRISAGLQPPLLGLEQGVDDNGALLLERDGNLMTIFAGDVSLRAQE</sequence>
<evidence type="ECO:0000313" key="8">
    <source>
        <dbReference type="EMBL" id="SNX27785.1"/>
    </source>
</evidence>
<evidence type="ECO:0000256" key="2">
    <source>
        <dbReference type="ARBA" id="ARBA00022741"/>
    </source>
</evidence>
<evidence type="ECO:0000256" key="1">
    <source>
        <dbReference type="ARBA" id="ARBA00022598"/>
    </source>
</evidence>
<evidence type="ECO:0000256" key="5">
    <source>
        <dbReference type="ARBA" id="ARBA00024227"/>
    </source>
</evidence>
<dbReference type="GO" id="GO:0004077">
    <property type="term" value="F:biotin--[biotin carboxyl-carrier protein] ligase activity"/>
    <property type="evidence" value="ECO:0007669"/>
    <property type="project" value="UniProtKB-EC"/>
</dbReference>
<dbReference type="CDD" id="cd16442">
    <property type="entry name" value="BPL"/>
    <property type="match status" value="1"/>
</dbReference>
<dbReference type="Pfam" id="PF02237">
    <property type="entry name" value="BPL_C"/>
    <property type="match status" value="1"/>
</dbReference>
<accession>A0A240DX66</accession>
<dbReference type="Gene3D" id="2.30.30.100">
    <property type="match status" value="1"/>
</dbReference>
<dbReference type="PANTHER" id="PTHR12835:SF5">
    <property type="entry name" value="BIOTIN--PROTEIN LIGASE"/>
    <property type="match status" value="1"/>
</dbReference>
<dbReference type="InterPro" id="IPR008988">
    <property type="entry name" value="Transcriptional_repressor_C"/>
</dbReference>
<dbReference type="PANTHER" id="PTHR12835">
    <property type="entry name" value="BIOTIN PROTEIN LIGASE"/>
    <property type="match status" value="1"/>
</dbReference>
<keyword evidence="2" id="KW-0547">Nucleotide-binding</keyword>
<dbReference type="InterPro" id="IPR004408">
    <property type="entry name" value="Biotin_CoA_COase_ligase"/>
</dbReference>
<dbReference type="SUPFAM" id="SSF55681">
    <property type="entry name" value="Class II aaRS and biotin synthetases"/>
    <property type="match status" value="1"/>
</dbReference>
<keyword evidence="1 8" id="KW-0436">Ligase</keyword>
<dbReference type="Proteomes" id="UP000218069">
    <property type="component" value="Unassembled WGS sequence"/>
</dbReference>
<feature type="domain" description="BPL/LPL catalytic" evidence="7">
    <location>
        <begin position="1"/>
        <end position="199"/>
    </location>
</feature>
<dbReference type="Pfam" id="PF03099">
    <property type="entry name" value="BPL_LplA_LipB"/>
    <property type="match status" value="1"/>
</dbReference>
<dbReference type="InterPro" id="IPR003142">
    <property type="entry name" value="BPL_C"/>
</dbReference>
<reference evidence="9" key="1">
    <citation type="submission" date="2017-08" db="EMBL/GenBank/DDBJ databases">
        <authorList>
            <person name="Varghese N."/>
            <person name="Submissions S."/>
        </authorList>
    </citation>
    <scope>NUCLEOTIDE SEQUENCE [LARGE SCALE GENOMIC DNA]</scope>
    <source>
        <strain evidence="9">AP-Melu-1000-B4</strain>
    </source>
</reference>
<dbReference type="GO" id="GO:0005524">
    <property type="term" value="F:ATP binding"/>
    <property type="evidence" value="ECO:0007669"/>
    <property type="project" value="UniProtKB-KW"/>
</dbReference>
<organism evidence="8 9">
    <name type="scientific">Polynucleobacter meluiroseus</name>
    <dbReference type="NCBI Taxonomy" id="1938814"/>
    <lineage>
        <taxon>Bacteria</taxon>
        <taxon>Pseudomonadati</taxon>
        <taxon>Pseudomonadota</taxon>
        <taxon>Betaproteobacteria</taxon>
        <taxon>Burkholderiales</taxon>
        <taxon>Burkholderiaceae</taxon>
        <taxon>Polynucleobacter</taxon>
    </lineage>
</organism>
<dbReference type="InterPro" id="IPR004143">
    <property type="entry name" value="BPL_LPL_catalytic"/>
</dbReference>
<dbReference type="InterPro" id="IPR045864">
    <property type="entry name" value="aa-tRNA-synth_II/BPL/LPL"/>
</dbReference>
<dbReference type="Gene3D" id="3.30.930.10">
    <property type="entry name" value="Bira Bifunctional Protein, Domain 2"/>
    <property type="match status" value="1"/>
</dbReference>
<dbReference type="NCBIfam" id="TIGR00121">
    <property type="entry name" value="birA_ligase"/>
    <property type="match status" value="1"/>
</dbReference>
<protein>
    <recommendedName>
        <fullName evidence="5">biotin--[biotin carboxyl-carrier protein] ligase</fullName>
        <ecNumber evidence="5">6.3.4.15</ecNumber>
    </recommendedName>
</protein>
<dbReference type="PROSITE" id="PS51733">
    <property type="entry name" value="BPL_LPL_CATALYTIC"/>
    <property type="match status" value="1"/>
</dbReference>
<proteinExistence type="predicted"/>
<evidence type="ECO:0000256" key="6">
    <source>
        <dbReference type="ARBA" id="ARBA00047846"/>
    </source>
</evidence>